<gene>
    <name evidence="1" type="ORF">FGO68_gene4793</name>
</gene>
<proteinExistence type="predicted"/>
<evidence type="ECO:0000313" key="1">
    <source>
        <dbReference type="EMBL" id="TNV70752.1"/>
    </source>
</evidence>
<sequence>MSFGQFLKLPPSFYALSLSILQFQQEPYLSSPSYLRRYFSLHLQIDLLLFHDAYIVLQLTVYPYLYSWSKP</sequence>
<reference evidence="1" key="1">
    <citation type="submission" date="2019-06" db="EMBL/GenBank/DDBJ databases">
        <authorList>
            <person name="Zheng W."/>
        </authorList>
    </citation>
    <scope>NUCLEOTIDE SEQUENCE</scope>
    <source>
        <strain evidence="1">QDHG01</strain>
    </source>
</reference>
<organism evidence="1 2">
    <name type="scientific">Halteria grandinella</name>
    <dbReference type="NCBI Taxonomy" id="5974"/>
    <lineage>
        <taxon>Eukaryota</taxon>
        <taxon>Sar</taxon>
        <taxon>Alveolata</taxon>
        <taxon>Ciliophora</taxon>
        <taxon>Intramacronucleata</taxon>
        <taxon>Spirotrichea</taxon>
        <taxon>Stichotrichia</taxon>
        <taxon>Sporadotrichida</taxon>
        <taxon>Halteriidae</taxon>
        <taxon>Halteria</taxon>
    </lineage>
</organism>
<protein>
    <submittedName>
        <fullName evidence="1">Uncharacterized protein</fullName>
    </submittedName>
</protein>
<accession>A0A8J8N9C7</accession>
<name>A0A8J8N9C7_HALGN</name>
<comment type="caution">
    <text evidence="1">The sequence shown here is derived from an EMBL/GenBank/DDBJ whole genome shotgun (WGS) entry which is preliminary data.</text>
</comment>
<dbReference type="EMBL" id="RRYP01033202">
    <property type="protein sequence ID" value="TNV70752.1"/>
    <property type="molecule type" value="Genomic_DNA"/>
</dbReference>
<dbReference type="Proteomes" id="UP000785679">
    <property type="component" value="Unassembled WGS sequence"/>
</dbReference>
<evidence type="ECO:0000313" key="2">
    <source>
        <dbReference type="Proteomes" id="UP000785679"/>
    </source>
</evidence>
<keyword evidence="2" id="KW-1185">Reference proteome</keyword>
<dbReference type="AlphaFoldDB" id="A0A8J8N9C7"/>